<proteinExistence type="predicted"/>
<protein>
    <submittedName>
        <fullName evidence="1">Uncharacterized protein</fullName>
    </submittedName>
</protein>
<gene>
    <name evidence="1" type="ORF">BN2475_450093</name>
</gene>
<dbReference type="EMBL" id="CYGX02000045">
    <property type="protein sequence ID" value="SIT43836.1"/>
    <property type="molecule type" value="Genomic_DNA"/>
</dbReference>
<keyword evidence="2" id="KW-1185">Reference proteome</keyword>
<reference evidence="1 2" key="1">
    <citation type="submission" date="2016-12" db="EMBL/GenBank/DDBJ databases">
        <authorList>
            <person name="Song W.-J."/>
            <person name="Kurnit D.M."/>
        </authorList>
    </citation>
    <scope>NUCLEOTIDE SEQUENCE [LARGE SCALE GENOMIC DNA]</scope>
    <source>
        <strain evidence="1 2">STM7296</strain>
    </source>
</reference>
<dbReference type="AlphaFoldDB" id="A0A1N7S8W1"/>
<organism evidence="1 2">
    <name type="scientific">Paraburkholderia ribeironis</name>
    <dbReference type="NCBI Taxonomy" id="1247936"/>
    <lineage>
        <taxon>Bacteria</taxon>
        <taxon>Pseudomonadati</taxon>
        <taxon>Pseudomonadota</taxon>
        <taxon>Betaproteobacteria</taxon>
        <taxon>Burkholderiales</taxon>
        <taxon>Burkholderiaceae</taxon>
        <taxon>Paraburkholderia</taxon>
    </lineage>
</organism>
<evidence type="ECO:0000313" key="1">
    <source>
        <dbReference type="EMBL" id="SIT43836.1"/>
    </source>
</evidence>
<dbReference type="Proteomes" id="UP000187012">
    <property type="component" value="Unassembled WGS sequence"/>
</dbReference>
<accession>A0A1N7S8W1</accession>
<evidence type="ECO:0000313" key="2">
    <source>
        <dbReference type="Proteomes" id="UP000187012"/>
    </source>
</evidence>
<sequence length="101" mass="11159">MQDGRSWDIVNTLHVSLQTGIGAWHVERLQAQCVAYRALLCITACYNGEKVRLAMCPTRVGKKSILRESCDVTDEDLSDPCEIMLECDGRADAQSVSAGKR</sequence>
<name>A0A1N7S8W1_9BURK</name>